<gene>
    <name evidence="1" type="ORF">GWP43_05890</name>
</gene>
<dbReference type="GO" id="GO:0006355">
    <property type="term" value="P:regulation of DNA-templated transcription"/>
    <property type="evidence" value="ECO:0007669"/>
    <property type="project" value="InterPro"/>
</dbReference>
<accession>A0A6P1Y0B4</accession>
<dbReference type="AlphaFoldDB" id="A0A6P1Y0B4"/>
<dbReference type="Proteomes" id="UP000464374">
    <property type="component" value="Chromosome"/>
</dbReference>
<protein>
    <recommendedName>
        <fullName evidence="3">CopG-like ribbon-helix-helix domain-containing protein</fullName>
    </recommendedName>
</protein>
<evidence type="ECO:0000313" key="1">
    <source>
        <dbReference type="EMBL" id="QHX43055.1"/>
    </source>
</evidence>
<organism evidence="1 2">
    <name type="scientific">Treponema vincentii</name>
    <dbReference type="NCBI Taxonomy" id="69710"/>
    <lineage>
        <taxon>Bacteria</taxon>
        <taxon>Pseudomonadati</taxon>
        <taxon>Spirochaetota</taxon>
        <taxon>Spirochaetia</taxon>
        <taxon>Spirochaetales</taxon>
        <taxon>Treponemataceae</taxon>
        <taxon>Treponema</taxon>
    </lineage>
</organism>
<name>A0A6P1Y0B4_9SPIR</name>
<evidence type="ECO:0000313" key="2">
    <source>
        <dbReference type="Proteomes" id="UP000464374"/>
    </source>
</evidence>
<proteinExistence type="predicted"/>
<dbReference type="InterPro" id="IPR010985">
    <property type="entry name" value="Ribbon_hlx_hlx"/>
</dbReference>
<dbReference type="SUPFAM" id="SSF47598">
    <property type="entry name" value="Ribbon-helix-helix"/>
    <property type="match status" value="1"/>
</dbReference>
<evidence type="ECO:0008006" key="3">
    <source>
        <dbReference type="Google" id="ProtNLM"/>
    </source>
</evidence>
<dbReference type="EMBL" id="CP048020">
    <property type="protein sequence ID" value="QHX43055.1"/>
    <property type="molecule type" value="Genomic_DNA"/>
</dbReference>
<dbReference type="KEGG" id="trz:GWP43_05890"/>
<reference evidence="1 2" key="1">
    <citation type="submission" date="2020-01" db="EMBL/GenBank/DDBJ databases">
        <title>Complete genome sequence of a human oral phylogroup 1 Treponema sp. strain ATCC 700766, originally isolated from periodontitis dental plaque.</title>
        <authorList>
            <person name="Chan Y."/>
            <person name="Huo Y.-B."/>
            <person name="Yu X.-L."/>
            <person name="Zeng H."/>
            <person name="Leung W.-K."/>
            <person name="Watt R.M."/>
        </authorList>
    </citation>
    <scope>NUCLEOTIDE SEQUENCE [LARGE SCALE GENOMIC DNA]</scope>
    <source>
        <strain evidence="1 2">OMZ 804</strain>
    </source>
</reference>
<sequence>MPTIQVRNIPNDMYMQIQYLAAQEQRSIAEQTIILLKESLNNNNANKNRRRMTLKKMEDLTIPDVLLPDPVTLLREDRER</sequence>
<dbReference type="RefSeq" id="WP_162663389.1">
    <property type="nucleotide sequence ID" value="NZ_CP048020.1"/>
</dbReference>